<keyword evidence="5 7" id="KW-0472">Membrane</keyword>
<evidence type="ECO:0000256" key="4">
    <source>
        <dbReference type="ARBA" id="ARBA00022989"/>
    </source>
</evidence>
<dbReference type="InterPro" id="IPR051423">
    <property type="entry name" value="CD225/Dispanin"/>
</dbReference>
<keyword evidence="9" id="KW-1185">Reference proteome</keyword>
<evidence type="ECO:0000256" key="5">
    <source>
        <dbReference type="ARBA" id="ARBA00023136"/>
    </source>
</evidence>
<name>A0A4W4GR81_ELEEL</name>
<dbReference type="Pfam" id="PF04505">
    <property type="entry name" value="CD225"/>
    <property type="match status" value="1"/>
</dbReference>
<keyword evidence="3 7" id="KW-0812">Transmembrane</keyword>
<sequence>MAINTDANFATSTLGETGASQSGEFGDTQKLLCVRATESKDGFKTSDSRRGSAKSLNAEQNGHRSPFRSRSAGNVTTASRSPSPLSFSRASSPAPNVPEPQSFMWLALISCFCPSVPLNIFALYFAHVSRSMIQANDFEGAKKLGRRALIFSIMAITLGLIVILYLAITENNSNNFKHYFS</sequence>
<feature type="compositionally biased region" description="Low complexity" evidence="6">
    <location>
        <begin position="78"/>
        <end position="93"/>
    </location>
</feature>
<evidence type="ECO:0000256" key="2">
    <source>
        <dbReference type="ARBA" id="ARBA00006843"/>
    </source>
</evidence>
<dbReference type="PANTHER" id="PTHR14948">
    <property type="entry name" value="NG5"/>
    <property type="match status" value="1"/>
</dbReference>
<dbReference type="Proteomes" id="UP000314983">
    <property type="component" value="Chromosome 6"/>
</dbReference>
<proteinExistence type="inferred from homology"/>
<feature type="region of interest" description="Disordered" evidence="6">
    <location>
        <begin position="40"/>
        <end position="93"/>
    </location>
</feature>
<dbReference type="STRING" id="8005.ENSEEEP00000040085"/>
<reference evidence="9" key="1">
    <citation type="journal article" date="2014" name="Science">
        <title>Nonhuman genetics. Genomic basis for the convergent evolution of electric organs.</title>
        <authorList>
            <person name="Gallant J.R."/>
            <person name="Traeger L.L."/>
            <person name="Volkening J.D."/>
            <person name="Moffett H."/>
            <person name="Chen P.H."/>
            <person name="Novina C.D."/>
            <person name="Phillips G.N.Jr."/>
            <person name="Anand R."/>
            <person name="Wells G.B."/>
            <person name="Pinch M."/>
            <person name="Guth R."/>
            <person name="Unguez G.A."/>
            <person name="Albert J.S."/>
            <person name="Zakon H.H."/>
            <person name="Samanta M.P."/>
            <person name="Sussman M.R."/>
        </authorList>
    </citation>
    <scope>NUCLEOTIDE SEQUENCE [LARGE SCALE GENOMIC DNA]</scope>
</reference>
<dbReference type="PANTHER" id="PTHR14948:SF1">
    <property type="entry name" value="TRAFFICKING REGULATOR OF GLUT4 1"/>
    <property type="match status" value="1"/>
</dbReference>
<dbReference type="Ensembl" id="ENSEEET00000040547.2">
    <property type="protein sequence ID" value="ENSEEEP00000040085.1"/>
    <property type="gene ID" value="ENSEEEG00000019005.2"/>
</dbReference>
<feature type="compositionally biased region" description="Basic and acidic residues" evidence="6">
    <location>
        <begin position="40"/>
        <end position="50"/>
    </location>
</feature>
<dbReference type="GeneTree" id="ENSGT00940000160337"/>
<feature type="transmembrane region" description="Helical" evidence="7">
    <location>
        <begin position="103"/>
        <end position="127"/>
    </location>
</feature>
<dbReference type="OMA" id="IQANDFE"/>
<evidence type="ECO:0000313" key="9">
    <source>
        <dbReference type="Proteomes" id="UP000314983"/>
    </source>
</evidence>
<dbReference type="GO" id="GO:0016020">
    <property type="term" value="C:membrane"/>
    <property type="evidence" value="ECO:0007669"/>
    <property type="project" value="UniProtKB-SubCell"/>
</dbReference>
<reference evidence="9" key="2">
    <citation type="journal article" date="2017" name="Sci. Adv.">
        <title>A tail of two voltages: Proteomic comparison of the three electric organs of the electric eel.</title>
        <authorList>
            <person name="Traeger L.L."/>
            <person name="Sabat G."/>
            <person name="Barrett-Wilt G.A."/>
            <person name="Wells G.B."/>
            <person name="Sussman M.R."/>
        </authorList>
    </citation>
    <scope>NUCLEOTIDE SEQUENCE [LARGE SCALE GENOMIC DNA]</scope>
</reference>
<dbReference type="AlphaFoldDB" id="A0A4W4GR81"/>
<evidence type="ECO:0000256" key="6">
    <source>
        <dbReference type="SAM" id="MobiDB-lite"/>
    </source>
</evidence>
<reference evidence="8" key="3">
    <citation type="submission" date="2020-05" db="EMBL/GenBank/DDBJ databases">
        <title>Electrophorus electricus (electric eel) genome, fEleEle1, primary haplotype.</title>
        <authorList>
            <person name="Myers G."/>
            <person name="Meyer A."/>
            <person name="Fedrigo O."/>
            <person name="Formenti G."/>
            <person name="Rhie A."/>
            <person name="Tracey A."/>
            <person name="Sims Y."/>
            <person name="Jarvis E.D."/>
        </authorList>
    </citation>
    <scope>NUCLEOTIDE SEQUENCE [LARGE SCALE GENOMIC DNA]</scope>
</reference>
<keyword evidence="4 7" id="KW-1133">Transmembrane helix</keyword>
<organism evidence="8 9">
    <name type="scientific">Electrophorus electricus</name>
    <name type="common">Electric eel</name>
    <name type="synonym">Gymnotus electricus</name>
    <dbReference type="NCBI Taxonomy" id="8005"/>
    <lineage>
        <taxon>Eukaryota</taxon>
        <taxon>Metazoa</taxon>
        <taxon>Chordata</taxon>
        <taxon>Craniata</taxon>
        <taxon>Vertebrata</taxon>
        <taxon>Euteleostomi</taxon>
        <taxon>Actinopterygii</taxon>
        <taxon>Neopterygii</taxon>
        <taxon>Teleostei</taxon>
        <taxon>Ostariophysi</taxon>
        <taxon>Gymnotiformes</taxon>
        <taxon>Gymnotoidei</taxon>
        <taxon>Gymnotidae</taxon>
        <taxon>Electrophorus</taxon>
    </lineage>
</organism>
<comment type="similarity">
    <text evidence="2">Belongs to the CD225/Dispanin family.</text>
</comment>
<reference evidence="8" key="5">
    <citation type="submission" date="2025-09" db="UniProtKB">
        <authorList>
            <consortium name="Ensembl"/>
        </authorList>
    </citation>
    <scope>IDENTIFICATION</scope>
</reference>
<dbReference type="InterPro" id="IPR007593">
    <property type="entry name" value="CD225/Dispanin_fam"/>
</dbReference>
<protein>
    <submittedName>
        <fullName evidence="8">Uncharacterized protein</fullName>
    </submittedName>
</protein>
<feature type="compositionally biased region" description="Polar residues" evidence="6">
    <location>
        <begin position="1"/>
        <end position="23"/>
    </location>
</feature>
<reference evidence="8" key="4">
    <citation type="submission" date="2025-08" db="UniProtKB">
        <authorList>
            <consortium name="Ensembl"/>
        </authorList>
    </citation>
    <scope>IDENTIFICATION</scope>
</reference>
<comment type="subcellular location">
    <subcellularLocation>
        <location evidence="1">Membrane</location>
    </subcellularLocation>
</comment>
<feature type="region of interest" description="Disordered" evidence="6">
    <location>
        <begin position="1"/>
        <end position="24"/>
    </location>
</feature>
<accession>A0A4W4GR81</accession>
<evidence type="ECO:0000256" key="3">
    <source>
        <dbReference type="ARBA" id="ARBA00022692"/>
    </source>
</evidence>
<evidence type="ECO:0000256" key="1">
    <source>
        <dbReference type="ARBA" id="ARBA00004370"/>
    </source>
</evidence>
<evidence type="ECO:0000256" key="7">
    <source>
        <dbReference type="SAM" id="Phobius"/>
    </source>
</evidence>
<feature type="transmembrane region" description="Helical" evidence="7">
    <location>
        <begin position="148"/>
        <end position="168"/>
    </location>
</feature>
<evidence type="ECO:0000313" key="8">
    <source>
        <dbReference type="Ensembl" id="ENSEEEP00000040085.1"/>
    </source>
</evidence>